<keyword evidence="2" id="KW-1185">Reference proteome</keyword>
<evidence type="ECO:0000313" key="1">
    <source>
        <dbReference type="EMBL" id="NKI91361.1"/>
    </source>
</evidence>
<sequence>MGKSVPEFKTTAGTVVHVGDTLRLGRGSLPSGEFQYVFVPANVFTGSPQINFNSQMSNLSVRVKDLRFQPSKNYGNKTVAVVKANTLNSCVDLNAAEDAGEIVTANTRQAAVSAAAAPASVASFRSTADELLKIKQLYDQKVLTKAEYDAQKAKLLK</sequence>
<protein>
    <recommendedName>
        <fullName evidence="3">SHOCT domain-containing protein</fullName>
    </recommendedName>
</protein>
<accession>A0ABX1HQF7</accession>
<comment type="caution">
    <text evidence="1">The sequence shown here is derived from an EMBL/GenBank/DDBJ whole genome shotgun (WGS) entry which is preliminary data.</text>
</comment>
<dbReference type="Proteomes" id="UP000717634">
    <property type="component" value="Unassembled WGS sequence"/>
</dbReference>
<evidence type="ECO:0000313" key="2">
    <source>
        <dbReference type="Proteomes" id="UP000717634"/>
    </source>
</evidence>
<dbReference type="EMBL" id="JAAVTK010000015">
    <property type="protein sequence ID" value="NKI91361.1"/>
    <property type="molecule type" value="Genomic_DNA"/>
</dbReference>
<evidence type="ECO:0008006" key="3">
    <source>
        <dbReference type="Google" id="ProtNLM"/>
    </source>
</evidence>
<organism evidence="1 2">
    <name type="scientific">Hymenobacter artigasi</name>
    <dbReference type="NCBI Taxonomy" id="2719616"/>
    <lineage>
        <taxon>Bacteria</taxon>
        <taxon>Pseudomonadati</taxon>
        <taxon>Bacteroidota</taxon>
        <taxon>Cytophagia</taxon>
        <taxon>Cytophagales</taxon>
        <taxon>Hymenobacteraceae</taxon>
        <taxon>Hymenobacter</taxon>
    </lineage>
</organism>
<reference evidence="1 2" key="1">
    <citation type="submission" date="2020-03" db="EMBL/GenBank/DDBJ databases">
        <title>Genomic Encyclopedia of Type Strains, Phase IV (KMG-V): Genome sequencing to study the core and pangenomes of soil and plant-associated prokaryotes.</title>
        <authorList>
            <person name="Whitman W."/>
        </authorList>
    </citation>
    <scope>NUCLEOTIDE SEQUENCE [LARGE SCALE GENOMIC DNA]</scope>
    <source>
        <strain evidence="1 2">1B</strain>
    </source>
</reference>
<dbReference type="RefSeq" id="WP_210428123.1">
    <property type="nucleotide sequence ID" value="NZ_JAAVTK010000015.1"/>
</dbReference>
<gene>
    <name evidence="1" type="ORF">HBN54_003978</name>
</gene>
<name>A0ABX1HQF7_9BACT</name>
<proteinExistence type="predicted"/>